<dbReference type="RefSeq" id="WP_203761244.1">
    <property type="nucleotide sequence ID" value="NZ_BAAABO010000029.1"/>
</dbReference>
<evidence type="ECO:0000313" key="3">
    <source>
        <dbReference type="EMBL" id="GID73319.1"/>
    </source>
</evidence>
<feature type="compositionally biased region" description="Gly residues" evidence="2">
    <location>
        <begin position="120"/>
        <end position="130"/>
    </location>
</feature>
<evidence type="ECO:0000313" key="4">
    <source>
        <dbReference type="Proteomes" id="UP000609879"/>
    </source>
</evidence>
<proteinExistence type="predicted"/>
<feature type="region of interest" description="Disordered" evidence="2">
    <location>
        <begin position="94"/>
        <end position="130"/>
    </location>
</feature>
<accession>A0ABQ3Y010</accession>
<keyword evidence="1" id="KW-0175">Coiled coil</keyword>
<gene>
    <name evidence="3" type="ORF">Ade02nite_19600</name>
</gene>
<reference evidence="3 4" key="1">
    <citation type="submission" date="2021-01" db="EMBL/GenBank/DDBJ databases">
        <title>Whole genome shotgun sequence of Actinoplanes deccanensis NBRC 13994.</title>
        <authorList>
            <person name="Komaki H."/>
            <person name="Tamura T."/>
        </authorList>
    </citation>
    <scope>NUCLEOTIDE SEQUENCE [LARGE SCALE GENOMIC DNA]</scope>
    <source>
        <strain evidence="3 4">NBRC 13994</strain>
    </source>
</reference>
<feature type="coiled-coil region" evidence="1">
    <location>
        <begin position="21"/>
        <end position="73"/>
    </location>
</feature>
<comment type="caution">
    <text evidence="3">The sequence shown here is derived from an EMBL/GenBank/DDBJ whole genome shotgun (WGS) entry which is preliminary data.</text>
</comment>
<dbReference type="Proteomes" id="UP000609879">
    <property type="component" value="Unassembled WGS sequence"/>
</dbReference>
<evidence type="ECO:0000256" key="1">
    <source>
        <dbReference type="SAM" id="Coils"/>
    </source>
</evidence>
<keyword evidence="4" id="KW-1185">Reference proteome</keyword>
<dbReference type="EMBL" id="BOMI01000033">
    <property type="protein sequence ID" value="GID73319.1"/>
    <property type="molecule type" value="Genomic_DNA"/>
</dbReference>
<sequence>MDSLWDVLRDRLGLDHIHEHQQRQEKTMAKLSDELADISRRQEAIRDAITTSGENLRGEIDKLNTQIEELRNGDLDADAQAKVDEIKATADNLRTAAEGLDDGFEPPVVEPTPFPPGDDGSVGSGERGAI</sequence>
<protein>
    <submittedName>
        <fullName evidence="3">Uncharacterized protein</fullName>
    </submittedName>
</protein>
<organism evidence="3 4">
    <name type="scientific">Paractinoplanes deccanensis</name>
    <dbReference type="NCBI Taxonomy" id="113561"/>
    <lineage>
        <taxon>Bacteria</taxon>
        <taxon>Bacillati</taxon>
        <taxon>Actinomycetota</taxon>
        <taxon>Actinomycetes</taxon>
        <taxon>Micromonosporales</taxon>
        <taxon>Micromonosporaceae</taxon>
        <taxon>Paractinoplanes</taxon>
    </lineage>
</organism>
<evidence type="ECO:0000256" key="2">
    <source>
        <dbReference type="SAM" id="MobiDB-lite"/>
    </source>
</evidence>
<name>A0ABQ3Y010_9ACTN</name>